<evidence type="ECO:0000256" key="2">
    <source>
        <dbReference type="ARBA" id="ARBA00007647"/>
    </source>
</evidence>
<comment type="similarity">
    <text evidence="2 6">Belongs to the glycosyltransferase 92 family.</text>
</comment>
<protein>
    <recommendedName>
        <fullName evidence="6">Glycosyltransferase family 92 protein</fullName>
        <ecNumber evidence="6">2.4.1.-</ecNumber>
    </recommendedName>
</protein>
<keyword evidence="4 6" id="KW-0808">Transferase</keyword>
<evidence type="ECO:0000313" key="8">
    <source>
        <dbReference type="Proteomes" id="UP001432027"/>
    </source>
</evidence>
<dbReference type="PANTHER" id="PTHR47024">
    <property type="entry name" value="BIOFILM ABSENT ON HEAD (AFTER YERSINIA EXPOSURE)-RELATED"/>
    <property type="match status" value="1"/>
</dbReference>
<evidence type="ECO:0000256" key="5">
    <source>
        <dbReference type="ARBA" id="ARBA00023136"/>
    </source>
</evidence>
<keyword evidence="3 6" id="KW-0328">Glycosyltransferase</keyword>
<reference evidence="7" key="1">
    <citation type="submission" date="2023-10" db="EMBL/GenBank/DDBJ databases">
        <title>Genome assembly of Pristionchus species.</title>
        <authorList>
            <person name="Yoshida K."/>
            <person name="Sommer R.J."/>
        </authorList>
    </citation>
    <scope>NUCLEOTIDE SEQUENCE</scope>
    <source>
        <strain evidence="7">RS0144</strain>
    </source>
</reference>
<evidence type="ECO:0000256" key="4">
    <source>
        <dbReference type="ARBA" id="ARBA00022679"/>
    </source>
</evidence>
<evidence type="ECO:0000256" key="3">
    <source>
        <dbReference type="ARBA" id="ARBA00022676"/>
    </source>
</evidence>
<comment type="subcellular location">
    <subcellularLocation>
        <location evidence="1">Membrane</location>
        <topology evidence="1">Single-pass membrane protein</topology>
    </subcellularLocation>
</comment>
<keyword evidence="5" id="KW-0472">Membrane</keyword>
<gene>
    <name evidence="7" type="ORF">PENTCL1PPCAC_17329</name>
</gene>
<comment type="caution">
    <text evidence="7">The sequence shown here is derived from an EMBL/GenBank/DDBJ whole genome shotgun (WGS) entry which is preliminary data.</text>
</comment>
<dbReference type="EMBL" id="BTSX01000004">
    <property type="protein sequence ID" value="GMS95154.1"/>
    <property type="molecule type" value="Genomic_DNA"/>
</dbReference>
<dbReference type="PANTHER" id="PTHR47024:SF1">
    <property type="entry name" value="GLYCOSYLTRANSFERASE FAMILY 92 PROTEIN"/>
    <property type="match status" value="1"/>
</dbReference>
<dbReference type="EC" id="2.4.1.-" evidence="6"/>
<evidence type="ECO:0000313" key="7">
    <source>
        <dbReference type="EMBL" id="GMS95154.1"/>
    </source>
</evidence>
<dbReference type="GO" id="GO:0016757">
    <property type="term" value="F:glycosyltransferase activity"/>
    <property type="evidence" value="ECO:0007669"/>
    <property type="project" value="UniProtKB-UniRule"/>
</dbReference>
<feature type="non-terminal residue" evidence="7">
    <location>
        <position position="1"/>
    </location>
</feature>
<name>A0AAV5TM79_9BILA</name>
<dbReference type="Pfam" id="PF01697">
    <property type="entry name" value="Glyco_transf_92"/>
    <property type="match status" value="1"/>
</dbReference>
<dbReference type="Proteomes" id="UP001432027">
    <property type="component" value="Unassembled WGS sequence"/>
</dbReference>
<sequence>SKKIKVRKKFVSPSSNHSSIFIYRAYFDNRSLKGTIRVLVISKCFSPEDTFLMRYWRRVLPLSVLPVERSCPWSWARSCEWNAHHLQSPKIHGIIPSRVTIIFNDDREVEVQVERRKPVAKDRLQVCVPPLYWYHDWPRMILFFELWKNHSPTFIIYANSYSKNIAKVLENYEKKGLVEIVNWPLLEKSKDGADPNAGLYRLSHSLAHNDCALRMEAEYGVLLDIDEYIHITRNTTLLEYSEQEFNQDKAVGSLIFPHNGLKV</sequence>
<proteinExistence type="inferred from homology"/>
<dbReference type="GO" id="GO:0016020">
    <property type="term" value="C:membrane"/>
    <property type="evidence" value="ECO:0007669"/>
    <property type="project" value="UniProtKB-SubCell"/>
</dbReference>
<dbReference type="InterPro" id="IPR008166">
    <property type="entry name" value="Glyco_transf_92"/>
</dbReference>
<evidence type="ECO:0000256" key="1">
    <source>
        <dbReference type="ARBA" id="ARBA00004167"/>
    </source>
</evidence>
<organism evidence="7 8">
    <name type="scientific">Pristionchus entomophagus</name>
    <dbReference type="NCBI Taxonomy" id="358040"/>
    <lineage>
        <taxon>Eukaryota</taxon>
        <taxon>Metazoa</taxon>
        <taxon>Ecdysozoa</taxon>
        <taxon>Nematoda</taxon>
        <taxon>Chromadorea</taxon>
        <taxon>Rhabditida</taxon>
        <taxon>Rhabditina</taxon>
        <taxon>Diplogasteromorpha</taxon>
        <taxon>Diplogasteroidea</taxon>
        <taxon>Neodiplogasteridae</taxon>
        <taxon>Pristionchus</taxon>
    </lineage>
</organism>
<keyword evidence="8" id="KW-1185">Reference proteome</keyword>
<accession>A0AAV5TM79</accession>
<evidence type="ECO:0000256" key="6">
    <source>
        <dbReference type="RuleBase" id="RU366017"/>
    </source>
</evidence>
<dbReference type="AlphaFoldDB" id="A0AAV5TM79"/>